<evidence type="ECO:0000256" key="2">
    <source>
        <dbReference type="ARBA" id="ARBA00022884"/>
    </source>
</evidence>
<dbReference type="GO" id="GO:0003723">
    <property type="term" value="F:RNA binding"/>
    <property type="evidence" value="ECO:0007669"/>
    <property type="project" value="UniProtKB-KW"/>
</dbReference>
<evidence type="ECO:0000259" key="7">
    <source>
        <dbReference type="Pfam" id="PF01479"/>
    </source>
</evidence>
<keyword evidence="2 4" id="KW-0694">RNA-binding</keyword>
<dbReference type="InterPro" id="IPR018496">
    <property type="entry name" value="PsdUridine_synth_RsuA/RluB_CS"/>
</dbReference>
<sequence length="246" mass="27529">MIGRLDKILSAAGLGTRKEVKRLIRSGRIKTGTVICRSPEQKFDTSGTEIFLDSAKIDIKDFTYIMLNKPGGVISATRDKTKSTVLDLMPEKYKGLFPVGRLDIDTQGLLILTDDGILTHRLTAPGKNVEKIYYLELENPWEKDYGTKIEEGLLLSDGYKCLPGRAWPENPEPDCNKGFIAISEGKFHQVKKMFFTLGNYVTFLKRVQIGNVKLDETLSPGEFRHLTDAEVESLKKSSGLLLPCTK</sequence>
<dbReference type="InterPro" id="IPR000748">
    <property type="entry name" value="PsdUridine_synth_RsuA/RluB/E/F"/>
</dbReference>
<reference evidence="8" key="2">
    <citation type="journal article" date="2021" name="PeerJ">
        <title>Extensive microbial diversity within the chicken gut microbiome revealed by metagenomics and culture.</title>
        <authorList>
            <person name="Gilroy R."/>
            <person name="Ravi A."/>
            <person name="Getino M."/>
            <person name="Pursley I."/>
            <person name="Horton D.L."/>
            <person name="Alikhan N.F."/>
            <person name="Baker D."/>
            <person name="Gharbi K."/>
            <person name="Hall N."/>
            <person name="Watson M."/>
            <person name="Adriaenssens E.M."/>
            <person name="Foster-Nyarko E."/>
            <person name="Jarju S."/>
            <person name="Secka A."/>
            <person name="Antonio M."/>
            <person name="Oren A."/>
            <person name="Chaudhuri R.R."/>
            <person name="La Ragione R."/>
            <person name="Hildebrand F."/>
            <person name="Pallen M.J."/>
        </authorList>
    </citation>
    <scope>NUCLEOTIDE SEQUENCE</scope>
    <source>
        <strain evidence="8">10532</strain>
    </source>
</reference>
<dbReference type="Proteomes" id="UP000823638">
    <property type="component" value="Unassembled WGS sequence"/>
</dbReference>
<dbReference type="EC" id="5.4.99.-" evidence="5"/>
<dbReference type="InterPro" id="IPR036986">
    <property type="entry name" value="S4_RNA-bd_sf"/>
</dbReference>
<dbReference type="InterPro" id="IPR020103">
    <property type="entry name" value="PsdUridine_synth_cat_dom_sf"/>
</dbReference>
<comment type="similarity">
    <text evidence="1 5">Belongs to the pseudouridine synthase RsuA family.</text>
</comment>
<dbReference type="SUPFAM" id="SSF55174">
    <property type="entry name" value="Alpha-L RNA-binding motif"/>
    <property type="match status" value="1"/>
</dbReference>
<comment type="caution">
    <text evidence="8">The sequence shown here is derived from an EMBL/GenBank/DDBJ whole genome shotgun (WGS) entry which is preliminary data.</text>
</comment>
<dbReference type="CDD" id="cd00165">
    <property type="entry name" value="S4"/>
    <property type="match status" value="1"/>
</dbReference>
<dbReference type="AlphaFoldDB" id="A0A9D9N1Y3"/>
<dbReference type="InterPro" id="IPR002942">
    <property type="entry name" value="S4_RNA-bd"/>
</dbReference>
<evidence type="ECO:0000259" key="6">
    <source>
        <dbReference type="Pfam" id="PF00849"/>
    </source>
</evidence>
<dbReference type="InterPro" id="IPR006145">
    <property type="entry name" value="PsdUridine_synth_RsuA/RluA"/>
</dbReference>
<feature type="domain" description="RNA-binding S4" evidence="7">
    <location>
        <begin position="4"/>
        <end position="44"/>
    </location>
</feature>
<accession>A0A9D9N1Y3</accession>
<dbReference type="PROSITE" id="PS01149">
    <property type="entry name" value="PSI_RSU"/>
    <property type="match status" value="1"/>
</dbReference>
<dbReference type="NCBIfam" id="TIGR00093">
    <property type="entry name" value="pseudouridine synthase"/>
    <property type="match status" value="1"/>
</dbReference>
<dbReference type="InterPro" id="IPR020094">
    <property type="entry name" value="TruA/RsuA/RluB/E/F_N"/>
</dbReference>
<dbReference type="Gene3D" id="3.10.290.10">
    <property type="entry name" value="RNA-binding S4 domain"/>
    <property type="match status" value="1"/>
</dbReference>
<dbReference type="PANTHER" id="PTHR47683">
    <property type="entry name" value="PSEUDOURIDINE SYNTHASE FAMILY PROTEIN-RELATED"/>
    <property type="match status" value="1"/>
</dbReference>
<dbReference type="CDD" id="cd02553">
    <property type="entry name" value="PseudoU_synth_RsuA"/>
    <property type="match status" value="1"/>
</dbReference>
<gene>
    <name evidence="8" type="ORF">IAA81_03900</name>
</gene>
<dbReference type="Pfam" id="PF01479">
    <property type="entry name" value="S4"/>
    <property type="match status" value="1"/>
</dbReference>
<dbReference type="EMBL" id="JADIMM010000054">
    <property type="protein sequence ID" value="MBO8457354.1"/>
    <property type="molecule type" value="Genomic_DNA"/>
</dbReference>
<evidence type="ECO:0000256" key="5">
    <source>
        <dbReference type="RuleBase" id="RU003887"/>
    </source>
</evidence>
<evidence type="ECO:0000256" key="3">
    <source>
        <dbReference type="ARBA" id="ARBA00023235"/>
    </source>
</evidence>
<dbReference type="InterPro" id="IPR042092">
    <property type="entry name" value="PsdUridine_s_RsuA/RluB/E/F_cat"/>
</dbReference>
<evidence type="ECO:0000313" key="9">
    <source>
        <dbReference type="Proteomes" id="UP000823638"/>
    </source>
</evidence>
<evidence type="ECO:0000313" key="8">
    <source>
        <dbReference type="EMBL" id="MBO8457354.1"/>
    </source>
</evidence>
<dbReference type="GO" id="GO:0000455">
    <property type="term" value="P:enzyme-directed rRNA pseudouridine synthesis"/>
    <property type="evidence" value="ECO:0007669"/>
    <property type="project" value="UniProtKB-ARBA"/>
</dbReference>
<organism evidence="8 9">
    <name type="scientific">Candidatus Gallitreponema excrementavium</name>
    <dbReference type="NCBI Taxonomy" id="2840840"/>
    <lineage>
        <taxon>Bacteria</taxon>
        <taxon>Pseudomonadati</taxon>
        <taxon>Spirochaetota</taxon>
        <taxon>Spirochaetia</taxon>
        <taxon>Spirochaetales</taxon>
        <taxon>Candidatus Gallitreponema</taxon>
    </lineage>
</organism>
<dbReference type="PANTHER" id="PTHR47683:SF4">
    <property type="entry name" value="PSEUDOURIDINE SYNTHASE"/>
    <property type="match status" value="1"/>
</dbReference>
<protein>
    <recommendedName>
        <fullName evidence="5">Pseudouridine synthase</fullName>
        <ecNumber evidence="5">5.4.99.-</ecNumber>
    </recommendedName>
</protein>
<evidence type="ECO:0000256" key="4">
    <source>
        <dbReference type="PROSITE-ProRule" id="PRU00182"/>
    </source>
</evidence>
<dbReference type="InterPro" id="IPR050343">
    <property type="entry name" value="RsuA_PseudoU_synthase"/>
</dbReference>
<dbReference type="SUPFAM" id="SSF55120">
    <property type="entry name" value="Pseudouridine synthase"/>
    <property type="match status" value="1"/>
</dbReference>
<dbReference type="Gene3D" id="3.30.70.1560">
    <property type="entry name" value="Alpha-L RNA-binding motif"/>
    <property type="match status" value="1"/>
</dbReference>
<keyword evidence="3 5" id="KW-0413">Isomerase</keyword>
<evidence type="ECO:0000256" key="1">
    <source>
        <dbReference type="ARBA" id="ARBA00008348"/>
    </source>
</evidence>
<dbReference type="GO" id="GO:0120159">
    <property type="term" value="F:rRNA pseudouridine synthase activity"/>
    <property type="evidence" value="ECO:0007669"/>
    <property type="project" value="UniProtKB-ARBA"/>
</dbReference>
<feature type="domain" description="Pseudouridine synthase RsuA/RluA-like" evidence="6">
    <location>
        <begin position="64"/>
        <end position="194"/>
    </location>
</feature>
<proteinExistence type="inferred from homology"/>
<dbReference type="Pfam" id="PF00849">
    <property type="entry name" value="PseudoU_synth_2"/>
    <property type="match status" value="1"/>
</dbReference>
<name>A0A9D9N1Y3_9SPIR</name>
<reference evidence="8" key="1">
    <citation type="submission" date="2020-10" db="EMBL/GenBank/DDBJ databases">
        <authorList>
            <person name="Gilroy R."/>
        </authorList>
    </citation>
    <scope>NUCLEOTIDE SEQUENCE</scope>
    <source>
        <strain evidence="8">10532</strain>
    </source>
</reference>
<dbReference type="PROSITE" id="PS50889">
    <property type="entry name" value="S4"/>
    <property type="match status" value="1"/>
</dbReference>
<dbReference type="Gene3D" id="3.30.70.580">
    <property type="entry name" value="Pseudouridine synthase I, catalytic domain, N-terminal subdomain"/>
    <property type="match status" value="1"/>
</dbReference>